<gene>
    <name evidence="9" type="primary">pos5</name>
    <name evidence="8" type="ORF">SJAG_03946</name>
</gene>
<dbReference type="eggNOG" id="KOG2178">
    <property type="taxonomic scope" value="Eukaryota"/>
</dbReference>
<dbReference type="RefSeq" id="XP_002175068.1">
    <property type="nucleotide sequence ID" value="XM_002175032.2"/>
</dbReference>
<keyword evidence="7" id="KW-0520">NAD</keyword>
<name>B6K5H1_SCHJY</name>
<dbReference type="Proteomes" id="UP000001744">
    <property type="component" value="Unassembled WGS sequence"/>
</dbReference>
<dbReference type="GO" id="GO:0003951">
    <property type="term" value="F:NAD+ kinase activity"/>
    <property type="evidence" value="ECO:0000318"/>
    <property type="project" value="GO_Central"/>
</dbReference>
<keyword evidence="5" id="KW-0067">ATP-binding</keyword>
<dbReference type="FunFam" id="2.60.200.30:FF:000009">
    <property type="entry name" value="Poly(P)/ATP NAD kinase"/>
    <property type="match status" value="1"/>
</dbReference>
<dbReference type="InterPro" id="IPR016064">
    <property type="entry name" value="NAD/diacylglycerol_kinase_sf"/>
</dbReference>
<evidence type="ECO:0000313" key="10">
    <source>
        <dbReference type="Proteomes" id="UP000001744"/>
    </source>
</evidence>
<dbReference type="Gene3D" id="3.40.50.10330">
    <property type="entry name" value="Probable inorganic polyphosphate/atp-NAD kinase, domain 1"/>
    <property type="match status" value="1"/>
</dbReference>
<keyword evidence="6" id="KW-0521">NADP</keyword>
<dbReference type="JaponicusDB" id="SJAG_03946">
    <property type="gene designation" value="pos5"/>
</dbReference>
<protein>
    <submittedName>
        <fullName evidence="8">NADH kinase</fullName>
    </submittedName>
</protein>
<dbReference type="InterPro" id="IPR002504">
    <property type="entry name" value="NADK"/>
</dbReference>
<dbReference type="Pfam" id="PF20143">
    <property type="entry name" value="NAD_kinase_C"/>
    <property type="match status" value="1"/>
</dbReference>
<evidence type="ECO:0000256" key="5">
    <source>
        <dbReference type="ARBA" id="ARBA00022840"/>
    </source>
</evidence>
<dbReference type="GO" id="GO:0005759">
    <property type="term" value="C:mitochondrial matrix"/>
    <property type="evidence" value="ECO:0007669"/>
    <property type="project" value="EnsemblFungi"/>
</dbReference>
<evidence type="ECO:0000256" key="2">
    <source>
        <dbReference type="ARBA" id="ARBA00022679"/>
    </source>
</evidence>
<evidence type="ECO:0000313" key="8">
    <source>
        <dbReference type="EMBL" id="EEB08775.1"/>
    </source>
</evidence>
<keyword evidence="3" id="KW-0547">Nucleotide-binding</keyword>
<dbReference type="Gene3D" id="2.60.200.30">
    <property type="entry name" value="Probable inorganic polyphosphate/atp-NAD kinase, domain 2"/>
    <property type="match status" value="1"/>
</dbReference>
<evidence type="ECO:0000256" key="4">
    <source>
        <dbReference type="ARBA" id="ARBA00022777"/>
    </source>
</evidence>
<sequence>MSHFTIALRRNFTKLFSRKTFFSFYNDYSLIRRNLSQVVNRSVTLLPNRVAPIYKDCTIPESIGRKVNCKHLQWSSPIKNVLIIKKPFDQQVSSAFAELVNFIHMAYPEISVIVEPNVAQEYPHLHLFTWNDIKELHAKADAIITLGGDGTILHTASLYAQTNIPPVLSFSMGTLGFLLPFSFSSFQKAFSQFYDSKSYVLRRMRLCLRSSSRNIKSPYYAMNELHVHRGLSPHMSVLEVYVNDEFLTEAISDGLIVATPTGSTAYSLSAGGPIVHPSINSLLLTPICPNSLSFRPALFPESFSITIKMSRKSRTRPQLSVDGKPLALLEVGQCIEVTHEKNTGIPCVIRNYDGDDWVNDINNLLRWNHPFHRKQ</sequence>
<reference evidence="8 10" key="1">
    <citation type="journal article" date="2011" name="Science">
        <title>Comparative functional genomics of the fission yeasts.</title>
        <authorList>
            <person name="Rhind N."/>
            <person name="Chen Z."/>
            <person name="Yassour M."/>
            <person name="Thompson D.A."/>
            <person name="Haas B.J."/>
            <person name="Habib N."/>
            <person name="Wapinski I."/>
            <person name="Roy S."/>
            <person name="Lin M.F."/>
            <person name="Heiman D.I."/>
            <person name="Young S.K."/>
            <person name="Furuya K."/>
            <person name="Guo Y."/>
            <person name="Pidoux A."/>
            <person name="Chen H.M."/>
            <person name="Robbertse B."/>
            <person name="Goldberg J.M."/>
            <person name="Aoki K."/>
            <person name="Bayne E.H."/>
            <person name="Berlin A.M."/>
            <person name="Desjardins C.A."/>
            <person name="Dobbs E."/>
            <person name="Dukaj L."/>
            <person name="Fan L."/>
            <person name="FitzGerald M.G."/>
            <person name="French C."/>
            <person name="Gujja S."/>
            <person name="Hansen K."/>
            <person name="Keifenheim D."/>
            <person name="Levin J.Z."/>
            <person name="Mosher R.A."/>
            <person name="Mueller C.A."/>
            <person name="Pfiffner J."/>
            <person name="Priest M."/>
            <person name="Russ C."/>
            <person name="Smialowska A."/>
            <person name="Swoboda P."/>
            <person name="Sykes S.M."/>
            <person name="Vaughn M."/>
            <person name="Vengrova S."/>
            <person name="Yoder R."/>
            <person name="Zeng Q."/>
            <person name="Allshire R."/>
            <person name="Baulcombe D."/>
            <person name="Birren B.W."/>
            <person name="Brown W."/>
            <person name="Ekwall K."/>
            <person name="Kellis M."/>
            <person name="Leatherwood J."/>
            <person name="Levin H."/>
            <person name="Margalit H."/>
            <person name="Martienssen R."/>
            <person name="Nieduszynski C.A."/>
            <person name="Spatafora J.W."/>
            <person name="Friedman N."/>
            <person name="Dalgaard J.Z."/>
            <person name="Baumann P."/>
            <person name="Niki H."/>
            <person name="Regev A."/>
            <person name="Nusbaum C."/>
        </authorList>
    </citation>
    <scope>NUCLEOTIDE SEQUENCE [LARGE SCALE GENOMIC DNA]</scope>
    <source>
        <strain evidence="10">yFS275 / FY16936</strain>
    </source>
</reference>
<dbReference type="Pfam" id="PF01513">
    <property type="entry name" value="NAD_kinase"/>
    <property type="match status" value="1"/>
</dbReference>
<comment type="similarity">
    <text evidence="1">Belongs to the NAD kinase family.</text>
</comment>
<keyword evidence="4 8" id="KW-0418">Kinase</keyword>
<evidence type="ECO:0000256" key="1">
    <source>
        <dbReference type="ARBA" id="ARBA00010995"/>
    </source>
</evidence>
<dbReference type="AlphaFoldDB" id="B6K5H1"/>
<keyword evidence="2" id="KW-0808">Transferase</keyword>
<dbReference type="InterPro" id="IPR017438">
    <property type="entry name" value="ATP-NAD_kinase_N"/>
</dbReference>
<dbReference type="HAMAP" id="MF_00361">
    <property type="entry name" value="NAD_kinase"/>
    <property type="match status" value="1"/>
</dbReference>
<dbReference type="GO" id="GO:0016226">
    <property type="term" value="P:iron-sulfur cluster assembly"/>
    <property type="evidence" value="ECO:0007669"/>
    <property type="project" value="EnsemblFungi"/>
</dbReference>
<dbReference type="OrthoDB" id="24581at2759"/>
<evidence type="ECO:0000313" key="9">
    <source>
        <dbReference type="JaponicusDB" id="SJAG_03946"/>
    </source>
</evidence>
<evidence type="ECO:0000256" key="7">
    <source>
        <dbReference type="ARBA" id="ARBA00023027"/>
    </source>
</evidence>
<organism evidence="8 10">
    <name type="scientific">Schizosaccharomyces japonicus (strain yFS275 / FY16936)</name>
    <name type="common">Fission yeast</name>
    <dbReference type="NCBI Taxonomy" id="402676"/>
    <lineage>
        <taxon>Eukaryota</taxon>
        <taxon>Fungi</taxon>
        <taxon>Dikarya</taxon>
        <taxon>Ascomycota</taxon>
        <taxon>Taphrinomycotina</taxon>
        <taxon>Schizosaccharomycetes</taxon>
        <taxon>Schizosaccharomycetales</taxon>
        <taxon>Schizosaccharomycetaceae</taxon>
        <taxon>Schizosaccharomyces</taxon>
    </lineage>
</organism>
<dbReference type="GO" id="GO:0019674">
    <property type="term" value="P:NAD+ metabolic process"/>
    <property type="evidence" value="ECO:0007669"/>
    <property type="project" value="InterPro"/>
</dbReference>
<dbReference type="EMBL" id="KE651167">
    <property type="protein sequence ID" value="EEB08775.1"/>
    <property type="molecule type" value="Genomic_DNA"/>
</dbReference>
<evidence type="ECO:0000256" key="3">
    <source>
        <dbReference type="ARBA" id="ARBA00022741"/>
    </source>
</evidence>
<dbReference type="SUPFAM" id="SSF111331">
    <property type="entry name" value="NAD kinase/diacylglycerol kinase-like"/>
    <property type="match status" value="1"/>
</dbReference>
<dbReference type="OMA" id="IPKYQES"/>
<dbReference type="GO" id="GO:0006741">
    <property type="term" value="P:NADP+ biosynthetic process"/>
    <property type="evidence" value="ECO:0000318"/>
    <property type="project" value="GO_Central"/>
</dbReference>
<dbReference type="GO" id="GO:0005524">
    <property type="term" value="F:ATP binding"/>
    <property type="evidence" value="ECO:0007669"/>
    <property type="project" value="UniProtKB-KW"/>
</dbReference>
<dbReference type="HOGENOM" id="CLU_008831_10_2_1"/>
<dbReference type="VEuPathDB" id="FungiDB:SJAG_03946"/>
<accession>B6K5H1</accession>
<evidence type="ECO:0000256" key="6">
    <source>
        <dbReference type="ARBA" id="ARBA00022857"/>
    </source>
</evidence>
<dbReference type="GeneID" id="7051561"/>
<keyword evidence="10" id="KW-1185">Reference proteome</keyword>
<dbReference type="InterPro" id="IPR017437">
    <property type="entry name" value="ATP-NAD_kinase_PpnK-typ_C"/>
</dbReference>
<dbReference type="STRING" id="402676.B6K5H1"/>
<dbReference type="PANTHER" id="PTHR20275:SF26">
    <property type="entry name" value="NADH KINASE POS5, MITOCHONDRIAL"/>
    <property type="match status" value="1"/>
</dbReference>
<dbReference type="PANTHER" id="PTHR20275">
    <property type="entry name" value="NAD KINASE"/>
    <property type="match status" value="1"/>
</dbReference>
<dbReference type="GO" id="GO:0042736">
    <property type="term" value="F:NADH kinase activity"/>
    <property type="evidence" value="ECO:0007669"/>
    <property type="project" value="EnsemblFungi"/>
</dbReference>
<proteinExistence type="inferred from homology"/>
<dbReference type="GO" id="GO:0034599">
    <property type="term" value="P:cellular response to oxidative stress"/>
    <property type="evidence" value="ECO:0007669"/>
    <property type="project" value="EnsemblFungi"/>
</dbReference>